<dbReference type="Proteomes" id="UP000094056">
    <property type="component" value="Unassembled WGS sequence"/>
</dbReference>
<evidence type="ECO:0000313" key="3">
    <source>
        <dbReference type="Proteomes" id="UP000094056"/>
    </source>
</evidence>
<reference evidence="2 3" key="1">
    <citation type="submission" date="2016-07" db="EMBL/GenBank/DDBJ databases">
        <title>Draft genome of Scalindua rubra, obtained from a brine-seawater interface in the Red Sea, sheds light on salt adaptation in anammox bacteria.</title>
        <authorList>
            <person name="Speth D.R."/>
            <person name="Lagkouvardos I."/>
            <person name="Wang Y."/>
            <person name="Qian P.-Y."/>
            <person name="Dutilh B.E."/>
            <person name="Jetten M.S."/>
        </authorList>
    </citation>
    <scope>NUCLEOTIDE SEQUENCE [LARGE SCALE GENOMIC DNA]</scope>
    <source>
        <strain evidence="2">BSI-1</strain>
    </source>
</reference>
<dbReference type="EMBL" id="MAYW01000132">
    <property type="protein sequence ID" value="ODS31246.1"/>
    <property type="molecule type" value="Genomic_DNA"/>
</dbReference>
<comment type="caution">
    <text evidence="2">The sequence shown here is derived from an EMBL/GenBank/DDBJ whole genome shotgun (WGS) entry which is preliminary data.</text>
</comment>
<protein>
    <recommendedName>
        <fullName evidence="4">PHP domain protein</fullName>
    </recommendedName>
</protein>
<keyword evidence="1" id="KW-1133">Transmembrane helix</keyword>
<evidence type="ECO:0000256" key="1">
    <source>
        <dbReference type="SAM" id="Phobius"/>
    </source>
</evidence>
<evidence type="ECO:0000313" key="2">
    <source>
        <dbReference type="EMBL" id="ODS31246.1"/>
    </source>
</evidence>
<evidence type="ECO:0008006" key="4">
    <source>
        <dbReference type="Google" id="ProtNLM"/>
    </source>
</evidence>
<gene>
    <name evidence="2" type="ORF">SCARUB_03640</name>
</gene>
<organism evidence="2 3">
    <name type="scientific">Candidatus Scalindua rubra</name>
    <dbReference type="NCBI Taxonomy" id="1872076"/>
    <lineage>
        <taxon>Bacteria</taxon>
        <taxon>Pseudomonadati</taxon>
        <taxon>Planctomycetota</taxon>
        <taxon>Candidatus Brocadiia</taxon>
        <taxon>Candidatus Brocadiales</taxon>
        <taxon>Candidatus Scalinduaceae</taxon>
        <taxon>Candidatus Scalindua</taxon>
    </lineage>
</organism>
<proteinExistence type="predicted"/>
<name>A0A1E3X6H4_9BACT</name>
<dbReference type="InterPro" id="IPR016195">
    <property type="entry name" value="Pol/histidinol_Pase-like"/>
</dbReference>
<sequence length="482" mass="54926">MMLQRIVCILVLGLVSVIFYIKDSICDDYQQVTGLIDLRTTYSDGAHDLNFLIRLAKERGFDVLFINDHDRMAMEYGIFPFRNIFRKREEKPSINSRGADKYFQGIKLAAQQHSEIILIPGSETAPFYYWSGSPLKGNLTAHNWERHLLIMGLENPQDYKNLPILHNGFSTLYSKHLLPVSIIFLVLMCLGFLLALRRGYYKILGIVILVNSSLMLIEFHPFKSSLFDPYSGDQGYLPYQELIDYVRDKGGMTFWTHPEAKAGMNVRKGPITAKTLPHPEALLMTNGYTGFATIYGTWITVTEPGKEWDRALLEYCRGKRNTPAWGISTADYHEEGRAGEKLGNYPTIFLVKEKTKEEVLSALKQGRMYACRSGGENFQRFILEDFSVSDSTSTSMAIMGDTIELKNKPEISIRISSSDQDEHNIEIRIIRSGELINTLAGTTPFVVNFKDDYFNPGEQIYYRVDIPGTLVSNPIFVRFSEE</sequence>
<dbReference type="Gene3D" id="3.20.20.140">
    <property type="entry name" value="Metal-dependent hydrolases"/>
    <property type="match status" value="1"/>
</dbReference>
<accession>A0A1E3X6H4</accession>
<dbReference type="AlphaFoldDB" id="A0A1E3X6H4"/>
<feature type="transmembrane region" description="Helical" evidence="1">
    <location>
        <begin position="177"/>
        <end position="196"/>
    </location>
</feature>
<keyword evidence="1" id="KW-0472">Membrane</keyword>
<dbReference type="SUPFAM" id="SSF89550">
    <property type="entry name" value="PHP domain-like"/>
    <property type="match status" value="1"/>
</dbReference>
<keyword evidence="1" id="KW-0812">Transmembrane</keyword>
<feature type="transmembrane region" description="Helical" evidence="1">
    <location>
        <begin position="203"/>
        <end position="222"/>
    </location>
</feature>